<reference evidence="1 2" key="1">
    <citation type="submission" date="2014-07" db="EMBL/GenBank/DDBJ databases">
        <title>Methanogenic archaea and the global carbon cycle.</title>
        <authorList>
            <person name="Henriksen J.R."/>
            <person name="Luke J."/>
            <person name="Reinhart S."/>
            <person name="Benedict M.N."/>
            <person name="Youngblut N.D."/>
            <person name="Metcalf M.E."/>
            <person name="Whitaker R.J."/>
            <person name="Metcalf W.W."/>
        </authorList>
    </citation>
    <scope>NUCLEOTIDE SEQUENCE [LARGE SCALE GENOMIC DNA]</scope>
    <source>
        <strain evidence="1 2">WWM610</strain>
    </source>
</reference>
<evidence type="ECO:0000313" key="2">
    <source>
        <dbReference type="Proteomes" id="UP000033058"/>
    </source>
</evidence>
<dbReference type="HOGENOM" id="CLU_2191073_0_0_2"/>
<accession>A0A0E3PX73</accession>
<sequence length="108" mass="12234">MENKKFTKIKKTLAILLVLCFALSVIAAPATAASNNKGYKDGYNKGYKDGKKQSDKDCKQYGSMENLLKIPAPVLKDSWKKSYKNSYRKGYEKGYIDGYNGNRYLCLK</sequence>
<proteinExistence type="predicted"/>
<dbReference type="PATRIC" id="fig|1434117.4.peg.1814"/>
<dbReference type="Proteomes" id="UP000033058">
    <property type="component" value="Chromosome"/>
</dbReference>
<protein>
    <submittedName>
        <fullName evidence="1">Uncharacterized protein</fullName>
    </submittedName>
</protein>
<organism evidence="1 2">
    <name type="scientific">Methanosarcina mazei WWM610</name>
    <dbReference type="NCBI Taxonomy" id="1434117"/>
    <lineage>
        <taxon>Archaea</taxon>
        <taxon>Methanobacteriati</taxon>
        <taxon>Methanobacteriota</taxon>
        <taxon>Stenosarchaea group</taxon>
        <taxon>Methanomicrobia</taxon>
        <taxon>Methanosarcinales</taxon>
        <taxon>Methanosarcinaceae</taxon>
        <taxon>Methanosarcina</taxon>
    </lineage>
</organism>
<evidence type="ECO:0000313" key="1">
    <source>
        <dbReference type="EMBL" id="AKB40419.1"/>
    </source>
</evidence>
<dbReference type="RefSeq" id="WP_011035112.1">
    <property type="nucleotide sequence ID" value="NZ_CP009509.1"/>
</dbReference>
<gene>
    <name evidence="1" type="ORF">MSMAW_1428</name>
</gene>
<name>A0A0E3PX73_METMZ</name>
<dbReference type="EMBL" id="CP009509">
    <property type="protein sequence ID" value="AKB40419.1"/>
    <property type="molecule type" value="Genomic_DNA"/>
</dbReference>
<dbReference type="AlphaFoldDB" id="A0A0E3PX73"/>
<dbReference type="GeneID" id="24851123"/>